<dbReference type="InterPro" id="IPR029050">
    <property type="entry name" value="Immunoprotect_excell_Ig-like"/>
</dbReference>
<accession>A0ABU9VFZ4</accession>
<organism evidence="4 5">
    <name type="scientific">Alkalicoccobacillus gibsonii</name>
    <dbReference type="NCBI Taxonomy" id="79881"/>
    <lineage>
        <taxon>Bacteria</taxon>
        <taxon>Bacillati</taxon>
        <taxon>Bacillota</taxon>
        <taxon>Bacilli</taxon>
        <taxon>Bacillales</taxon>
        <taxon>Bacillaceae</taxon>
        <taxon>Alkalicoccobacillus</taxon>
    </lineage>
</organism>
<sequence>MREWQKVSGVAVLSVGVLLGCNNNNEVVEEGATVENNSNDDSSSSENETSTEGFPDKEDFGSEENSTSNNHSQALYDDQDDLKIGDSGSVETTLATYQVTLDGLEIVEQMNGVEPEMEVFVVADVTIKNVGENTIDINDSLLIWDISQRDEGGSYSERSQVYDVLDPFDGELEPGEEQTGQLLYENYDSEEHFIRVREGLLSSSAVKNKVTWSFSKEETQ</sequence>
<evidence type="ECO:0000256" key="1">
    <source>
        <dbReference type="ARBA" id="ARBA00022729"/>
    </source>
</evidence>
<protein>
    <submittedName>
        <fullName evidence="4">DUF4352 domain-containing protein</fullName>
    </submittedName>
</protein>
<feature type="region of interest" description="Disordered" evidence="2">
    <location>
        <begin position="31"/>
        <end position="84"/>
    </location>
</feature>
<dbReference type="PROSITE" id="PS51257">
    <property type="entry name" value="PROKAR_LIPOPROTEIN"/>
    <property type="match status" value="1"/>
</dbReference>
<dbReference type="InterPro" id="IPR029051">
    <property type="entry name" value="DUF4352"/>
</dbReference>
<proteinExistence type="predicted"/>
<evidence type="ECO:0000259" key="3">
    <source>
        <dbReference type="Pfam" id="PF11611"/>
    </source>
</evidence>
<dbReference type="RefSeq" id="WP_343129304.1">
    <property type="nucleotide sequence ID" value="NZ_JBCITK010000001.1"/>
</dbReference>
<evidence type="ECO:0000313" key="4">
    <source>
        <dbReference type="EMBL" id="MEN0642153.1"/>
    </source>
</evidence>
<dbReference type="Gene3D" id="2.60.40.1240">
    <property type="match status" value="1"/>
</dbReference>
<comment type="caution">
    <text evidence="4">The sequence shown here is derived from an EMBL/GenBank/DDBJ whole genome shotgun (WGS) entry which is preliminary data.</text>
</comment>
<dbReference type="Pfam" id="PF11611">
    <property type="entry name" value="DUF4352"/>
    <property type="match status" value="1"/>
</dbReference>
<keyword evidence="1" id="KW-0732">Signal</keyword>
<dbReference type="EMBL" id="JBCITK010000001">
    <property type="protein sequence ID" value="MEN0642153.1"/>
    <property type="molecule type" value="Genomic_DNA"/>
</dbReference>
<feature type="compositionally biased region" description="Polar residues" evidence="2">
    <location>
        <begin position="63"/>
        <end position="73"/>
    </location>
</feature>
<evidence type="ECO:0000256" key="2">
    <source>
        <dbReference type="SAM" id="MobiDB-lite"/>
    </source>
</evidence>
<name>A0ABU9VFZ4_9BACI</name>
<evidence type="ECO:0000313" key="5">
    <source>
        <dbReference type="Proteomes" id="UP001418796"/>
    </source>
</evidence>
<reference evidence="4 5" key="1">
    <citation type="submission" date="2024-03" db="EMBL/GenBank/DDBJ databases">
        <title>Bacilli Hybrid Assemblies.</title>
        <authorList>
            <person name="Kovac J."/>
        </authorList>
    </citation>
    <scope>NUCLEOTIDE SEQUENCE [LARGE SCALE GENOMIC DNA]</scope>
    <source>
        <strain evidence="4 5">FSL R7-0666</strain>
    </source>
</reference>
<gene>
    <name evidence="4" type="ORF">MKY91_03105</name>
</gene>
<keyword evidence="5" id="KW-1185">Reference proteome</keyword>
<dbReference type="Proteomes" id="UP001418796">
    <property type="component" value="Unassembled WGS sequence"/>
</dbReference>
<feature type="compositionally biased region" description="Low complexity" evidence="2">
    <location>
        <begin position="31"/>
        <end position="52"/>
    </location>
</feature>
<feature type="domain" description="DUF4352" evidence="3">
    <location>
        <begin position="116"/>
        <end position="185"/>
    </location>
</feature>